<evidence type="ECO:0000259" key="1">
    <source>
        <dbReference type="PROSITE" id="PS50995"/>
    </source>
</evidence>
<accession>A0A512PAC7</accession>
<reference evidence="2 3" key="1">
    <citation type="submission" date="2019-07" db="EMBL/GenBank/DDBJ databases">
        <title>Whole genome shotgun sequence of Cellulomonas soli NBRC 109434.</title>
        <authorList>
            <person name="Hosoyama A."/>
            <person name="Uohara A."/>
            <person name="Ohji S."/>
            <person name="Ichikawa N."/>
        </authorList>
    </citation>
    <scope>NUCLEOTIDE SEQUENCE [LARGE SCALE GENOMIC DNA]</scope>
    <source>
        <strain evidence="2 3">NBRC 109434</strain>
    </source>
</reference>
<protein>
    <recommendedName>
        <fullName evidence="1">HTH marR-type domain-containing protein</fullName>
    </recommendedName>
</protein>
<organism evidence="2 3">
    <name type="scientific">Cellulomonas soli</name>
    <dbReference type="NCBI Taxonomy" id="931535"/>
    <lineage>
        <taxon>Bacteria</taxon>
        <taxon>Bacillati</taxon>
        <taxon>Actinomycetota</taxon>
        <taxon>Actinomycetes</taxon>
        <taxon>Micrococcales</taxon>
        <taxon>Cellulomonadaceae</taxon>
        <taxon>Cellulomonas</taxon>
    </lineage>
</organism>
<name>A0A512PAC7_9CELL</name>
<keyword evidence="3" id="KW-1185">Reference proteome</keyword>
<dbReference type="PANTHER" id="PTHR33164:SF43">
    <property type="entry name" value="HTH-TYPE TRANSCRIPTIONAL REPRESSOR YETL"/>
    <property type="match status" value="1"/>
</dbReference>
<dbReference type="Pfam" id="PF01047">
    <property type="entry name" value="MarR"/>
    <property type="match status" value="1"/>
</dbReference>
<dbReference type="GO" id="GO:0003700">
    <property type="term" value="F:DNA-binding transcription factor activity"/>
    <property type="evidence" value="ECO:0007669"/>
    <property type="project" value="InterPro"/>
</dbReference>
<dbReference type="AlphaFoldDB" id="A0A512PAC7"/>
<dbReference type="PANTHER" id="PTHR33164">
    <property type="entry name" value="TRANSCRIPTIONAL REGULATOR, MARR FAMILY"/>
    <property type="match status" value="1"/>
</dbReference>
<dbReference type="RefSeq" id="WP_179561837.1">
    <property type="nucleotide sequence ID" value="NZ_BAABBJ010000015.1"/>
</dbReference>
<evidence type="ECO:0000313" key="3">
    <source>
        <dbReference type="Proteomes" id="UP000321798"/>
    </source>
</evidence>
<dbReference type="Gene3D" id="1.10.10.10">
    <property type="entry name" value="Winged helix-like DNA-binding domain superfamily/Winged helix DNA-binding domain"/>
    <property type="match status" value="1"/>
</dbReference>
<proteinExistence type="predicted"/>
<gene>
    <name evidence="2" type="ORF">CSO01_08850</name>
</gene>
<dbReference type="Proteomes" id="UP000321798">
    <property type="component" value="Unassembled WGS sequence"/>
</dbReference>
<evidence type="ECO:0000313" key="2">
    <source>
        <dbReference type="EMBL" id="GEP68170.1"/>
    </source>
</evidence>
<dbReference type="GO" id="GO:0006950">
    <property type="term" value="P:response to stress"/>
    <property type="evidence" value="ECO:0007669"/>
    <property type="project" value="TreeGrafter"/>
</dbReference>
<feature type="domain" description="HTH marR-type" evidence="1">
    <location>
        <begin position="9"/>
        <end position="145"/>
    </location>
</feature>
<dbReference type="InterPro" id="IPR036388">
    <property type="entry name" value="WH-like_DNA-bd_sf"/>
</dbReference>
<comment type="caution">
    <text evidence="2">The sequence shown here is derived from an EMBL/GenBank/DDBJ whole genome shotgun (WGS) entry which is preliminary data.</text>
</comment>
<dbReference type="InterPro" id="IPR000835">
    <property type="entry name" value="HTH_MarR-typ"/>
</dbReference>
<dbReference type="SMART" id="SM00347">
    <property type="entry name" value="HTH_MARR"/>
    <property type="match status" value="1"/>
</dbReference>
<dbReference type="InterPro" id="IPR039422">
    <property type="entry name" value="MarR/SlyA-like"/>
</dbReference>
<dbReference type="InterPro" id="IPR036390">
    <property type="entry name" value="WH_DNA-bd_sf"/>
</dbReference>
<dbReference type="EMBL" id="BKAL01000002">
    <property type="protein sequence ID" value="GEP68170.1"/>
    <property type="molecule type" value="Genomic_DNA"/>
</dbReference>
<dbReference type="PROSITE" id="PS50995">
    <property type="entry name" value="HTH_MARR_2"/>
    <property type="match status" value="1"/>
</dbReference>
<dbReference type="SUPFAM" id="SSF46785">
    <property type="entry name" value="Winged helix' DNA-binding domain"/>
    <property type="match status" value="1"/>
</dbReference>
<sequence>MGTALSQLIGPLRRGIHRVSRADDVSARVTGSQVAERHVTEPQIEVLRLLASGGAAWSTGTLAVRLDLAPSTLSNLLKAMERGGLITRTRVVDDQRRVDVAVQESGLEALRRHDAHVAHVLDGYLAGLSEHDRDALERALPALARLTDALGGASAGSR</sequence>